<proteinExistence type="predicted"/>
<name>A0ABD1DPX0_CULPP</name>
<dbReference type="InterPro" id="IPR028231">
    <property type="entry name" value="Spt6_YqgF"/>
</dbReference>
<evidence type="ECO:0000259" key="1">
    <source>
        <dbReference type="Pfam" id="PF14639"/>
    </source>
</evidence>
<organism evidence="2 3">
    <name type="scientific">Culex pipiens pipiens</name>
    <name type="common">Northern house mosquito</name>
    <dbReference type="NCBI Taxonomy" id="38569"/>
    <lineage>
        <taxon>Eukaryota</taxon>
        <taxon>Metazoa</taxon>
        <taxon>Ecdysozoa</taxon>
        <taxon>Arthropoda</taxon>
        <taxon>Hexapoda</taxon>
        <taxon>Insecta</taxon>
        <taxon>Pterygota</taxon>
        <taxon>Neoptera</taxon>
        <taxon>Endopterygota</taxon>
        <taxon>Diptera</taxon>
        <taxon>Nematocera</taxon>
        <taxon>Culicoidea</taxon>
        <taxon>Culicidae</taxon>
        <taxon>Culicinae</taxon>
        <taxon>Culicini</taxon>
        <taxon>Culex</taxon>
        <taxon>Culex</taxon>
    </lineage>
</organism>
<gene>
    <name evidence="2" type="ORF">pipiens_006766</name>
</gene>
<dbReference type="Pfam" id="PF14639">
    <property type="entry name" value="YqgF"/>
    <property type="match status" value="1"/>
</dbReference>
<comment type="caution">
    <text evidence="2">The sequence shown here is derived from an EMBL/GenBank/DDBJ whole genome shotgun (WGS) entry which is preliminary data.</text>
</comment>
<evidence type="ECO:0000313" key="2">
    <source>
        <dbReference type="EMBL" id="KAL1401240.1"/>
    </source>
</evidence>
<dbReference type="Proteomes" id="UP001562425">
    <property type="component" value="Unassembled WGS sequence"/>
</dbReference>
<dbReference type="InterPro" id="IPR037027">
    <property type="entry name" value="YqgF/RNaseH-like_dom_sf"/>
</dbReference>
<feature type="domain" description="Transcription elongation factor Spt6 YqgF" evidence="1">
    <location>
        <begin position="27"/>
        <end position="122"/>
    </location>
</feature>
<evidence type="ECO:0000313" key="3">
    <source>
        <dbReference type="Proteomes" id="UP001562425"/>
    </source>
</evidence>
<sequence>MYNWIKVAPYKPAFEVDDDDYDWDHSRGTRVMGVGYVPDYSQAAFAAIISPEGDVTDYLRIPHLLKRKNTFRQEEKALKESDMQSITDFIRNKKPHVIAIGGESKEALMVQKDFQENISVILYLQQHLQVHLGVLRRPLAHRFPDRLNTAMTQYRN</sequence>
<dbReference type="AlphaFoldDB" id="A0ABD1DPX0"/>
<reference evidence="2 3" key="1">
    <citation type="submission" date="2024-05" db="EMBL/GenBank/DDBJ databases">
        <title>Culex pipiens pipiens assembly and annotation.</title>
        <authorList>
            <person name="Alout H."/>
            <person name="Durand T."/>
        </authorList>
    </citation>
    <scope>NUCLEOTIDE SEQUENCE [LARGE SCALE GENOMIC DNA]</scope>
    <source>
        <strain evidence="2">HA-2024</strain>
        <tissue evidence="2">Whole body</tissue>
    </source>
</reference>
<dbReference type="PANTHER" id="PTHR10145">
    <property type="entry name" value="TRANSCRIPTION ELONGATION FACTOR SPT6"/>
    <property type="match status" value="1"/>
</dbReference>
<dbReference type="InterPro" id="IPR017072">
    <property type="entry name" value="TF_Spt6"/>
</dbReference>
<dbReference type="Gene3D" id="3.30.420.140">
    <property type="entry name" value="YqgF/RNase H-like domain"/>
    <property type="match status" value="1"/>
</dbReference>
<dbReference type="InterPro" id="IPR012337">
    <property type="entry name" value="RNaseH-like_sf"/>
</dbReference>
<keyword evidence="3" id="KW-1185">Reference proteome</keyword>
<dbReference type="SUPFAM" id="SSF53098">
    <property type="entry name" value="Ribonuclease H-like"/>
    <property type="match status" value="1"/>
</dbReference>
<protein>
    <recommendedName>
        <fullName evidence="1">Transcription elongation factor Spt6 YqgF domain-containing protein</fullName>
    </recommendedName>
</protein>
<dbReference type="EMBL" id="JBEHCU010004995">
    <property type="protein sequence ID" value="KAL1401240.1"/>
    <property type="molecule type" value="Genomic_DNA"/>
</dbReference>
<dbReference type="PANTHER" id="PTHR10145:SF6">
    <property type="entry name" value="TRANSCRIPTION ELONGATION FACTOR SPT6"/>
    <property type="match status" value="1"/>
</dbReference>
<accession>A0ABD1DPX0</accession>